<keyword evidence="2 8" id="KW-0963">Cytoplasm</keyword>
<feature type="domain" description="Lysidine-tRNA(Ile) synthetase C-terminal" evidence="9">
    <location>
        <begin position="362"/>
        <end position="431"/>
    </location>
</feature>
<evidence type="ECO:0000256" key="4">
    <source>
        <dbReference type="ARBA" id="ARBA00022694"/>
    </source>
</evidence>
<reference evidence="10 13" key="1">
    <citation type="submission" date="2015-07" db="EMBL/GenBank/DDBJ databases">
        <authorList>
            <consortium name="Pathogen Informatics"/>
        </authorList>
    </citation>
    <scope>NUCLEOTIDE SEQUENCE [LARGE SCALE GENOMIC DNA]</scope>
    <source>
        <strain evidence="10 13">A316</strain>
    </source>
</reference>
<dbReference type="PANTHER" id="PTHR43033">
    <property type="entry name" value="TRNA(ILE)-LYSIDINE SYNTHASE-RELATED"/>
    <property type="match status" value="1"/>
</dbReference>
<keyword evidence="3 8" id="KW-0436">Ligase</keyword>
<feature type="binding site" evidence="8">
    <location>
        <begin position="25"/>
        <end position="30"/>
    </location>
    <ligand>
        <name>ATP</name>
        <dbReference type="ChEBI" id="CHEBI:30616"/>
    </ligand>
</feature>
<dbReference type="AlphaFoldDB" id="A0A0H6A390"/>
<comment type="similarity">
    <text evidence="8">Belongs to the tRNA(Ile)-lysidine synthase family.</text>
</comment>
<dbReference type="EC" id="6.3.4.19" evidence="8"/>
<dbReference type="NCBIfam" id="TIGR02433">
    <property type="entry name" value="lysidine_TilS_C"/>
    <property type="match status" value="1"/>
</dbReference>
<evidence type="ECO:0000313" key="14">
    <source>
        <dbReference type="Proteomes" id="UP000471242"/>
    </source>
</evidence>
<evidence type="ECO:0000313" key="13">
    <source>
        <dbReference type="Proteomes" id="UP000041770"/>
    </source>
</evidence>
<dbReference type="Gene3D" id="3.40.50.620">
    <property type="entry name" value="HUPs"/>
    <property type="match status" value="1"/>
</dbReference>
<dbReference type="InterPro" id="IPR011063">
    <property type="entry name" value="TilS/TtcA_N"/>
</dbReference>
<dbReference type="GO" id="GO:0005524">
    <property type="term" value="F:ATP binding"/>
    <property type="evidence" value="ECO:0007669"/>
    <property type="project" value="UniProtKB-UniRule"/>
</dbReference>
<dbReference type="Gene3D" id="1.20.59.20">
    <property type="match status" value="1"/>
</dbReference>
<proteinExistence type="inferred from homology"/>
<dbReference type="RefSeq" id="WP_000342513.1">
    <property type="nucleotide sequence ID" value="NZ_AP018677.1"/>
</dbReference>
<dbReference type="Proteomes" id="UP000041770">
    <property type="component" value="Unassembled WGS sequence"/>
</dbReference>
<dbReference type="SMR" id="A0A0H6A390"/>
<dbReference type="Pfam" id="PF09179">
    <property type="entry name" value="TilS"/>
    <property type="match status" value="1"/>
</dbReference>
<dbReference type="Pfam" id="PF11734">
    <property type="entry name" value="TilS_C"/>
    <property type="match status" value="1"/>
</dbReference>
<dbReference type="SUPFAM" id="SSF52402">
    <property type="entry name" value="Adenine nucleotide alpha hydrolases-like"/>
    <property type="match status" value="1"/>
</dbReference>
<evidence type="ECO:0000313" key="11">
    <source>
        <dbReference type="EMBL" id="MBS7675698.1"/>
    </source>
</evidence>
<evidence type="ECO:0000259" key="9">
    <source>
        <dbReference type="SMART" id="SM00977"/>
    </source>
</evidence>
<sequence>MDDLYLHFVQQLARYPFRKILLALSGGVDSQVLLALLARGRDEFGWDVTAVHVHHGLSPNADQWAQYCQRCCREVGMACQIEYVQLDVASGESIEKLAREARYRVLAPHVNAQTLLLLGQHADDQLETFLLALKRGSGPKGLAAMAAYAPFAEGHLLRPLLTVSRQHIEAYAKQHKLTWVIDESNADIRYERNFLRHQVTPVLTERWPSIRQAVQRSAELCAEQEALLQEFLAEALKKAITAEGGLSIAVLAEGSEGMRRQLIRAWFAHHRLPMPSRQHTERIWCEVALASEDANPKLKLNHIEVRRFQHCLYLVPPEKDLSGWRSALVPEQRLPLPQGLGHLQLTSKAGGNIKLPDDPSQLWVSFEPQGLEACPVGRVGSRKLKKLFQEYGVPSWRRRQTPILMYQNRVVCVADLFVDRDWSGQDCELVWFKSHDSVPK</sequence>
<evidence type="ECO:0000256" key="7">
    <source>
        <dbReference type="ARBA" id="ARBA00048539"/>
    </source>
</evidence>
<keyword evidence="5 8" id="KW-0547">Nucleotide-binding</keyword>
<dbReference type="SUPFAM" id="SSF82829">
    <property type="entry name" value="MesJ substrate recognition domain-like"/>
    <property type="match status" value="1"/>
</dbReference>
<dbReference type="KEGG" id="vcq:EN18_14310"/>
<dbReference type="CDD" id="cd01992">
    <property type="entry name" value="TilS_N"/>
    <property type="match status" value="1"/>
</dbReference>
<comment type="function">
    <text evidence="8">Ligates lysine onto the cytidine present at position 34 of the AUA codon-specific tRNA(Ile) that contains the anticodon CAU, in an ATP-dependent manner. Cytidine is converted to lysidine, thus changing the amino acid specificity of the tRNA from methionine to isoleucine.</text>
</comment>
<accession>A0A0H6A390</accession>
<dbReference type="InterPro" id="IPR014729">
    <property type="entry name" value="Rossmann-like_a/b/a_fold"/>
</dbReference>
<keyword evidence="6 8" id="KW-0067">ATP-binding</keyword>
<dbReference type="PANTHER" id="PTHR43033:SF1">
    <property type="entry name" value="TRNA(ILE)-LYSIDINE SYNTHASE-RELATED"/>
    <property type="match status" value="1"/>
</dbReference>
<dbReference type="EMBL" id="QZRB01000004">
    <property type="protein sequence ID" value="MVD22654.1"/>
    <property type="molecule type" value="Genomic_DNA"/>
</dbReference>
<reference evidence="11" key="4">
    <citation type="submission" date="2023-08" db="EMBL/GenBank/DDBJ databases">
        <title>Vibrio cholerae Outbreaks in Tanzania Exemplify Founder Flush: Simultaneous Increases in Population Size and Genetic Diversity.</title>
        <authorList>
            <person name="Debes A.K."/>
            <person name="Mohammed A."/>
            <person name="Maseke I."/>
            <person name="Almeida M."/>
            <person name="Li S."/>
            <person name="Matimba H."/>
            <person name="Joachim A."/>
            <person name="Mizinduko M."/>
            <person name="Nyanga S."/>
            <person name="Kelly M."/>
            <person name="Kachwamba Y."/>
            <person name="Schaffer A.M."/>
            <person name="Nyanga A.S."/>
            <person name="Mghamba J."/>
            <person name="Mosha F.S."/>
            <person name="Sack D.A."/>
            <person name="Stine O.C."/>
        </authorList>
    </citation>
    <scope>NUCLEOTIDE SEQUENCE</scope>
    <source>
        <strain evidence="11">TDS0091212</strain>
    </source>
</reference>
<dbReference type="GO" id="GO:0005737">
    <property type="term" value="C:cytoplasm"/>
    <property type="evidence" value="ECO:0007669"/>
    <property type="project" value="UniProtKB-SubCell"/>
</dbReference>
<evidence type="ECO:0000313" key="10">
    <source>
        <dbReference type="EMBL" id="CSD15684.1"/>
    </source>
</evidence>
<keyword evidence="4 8" id="KW-0819">tRNA processing</keyword>
<dbReference type="SUPFAM" id="SSF56037">
    <property type="entry name" value="PheT/TilS domain"/>
    <property type="match status" value="1"/>
</dbReference>
<dbReference type="InterPro" id="IPR012796">
    <property type="entry name" value="Lysidine-tRNA-synth_C"/>
</dbReference>
<reference evidence="12 14" key="2">
    <citation type="submission" date="2018-09" db="EMBL/GenBank/DDBJ databases">
        <title>Genomic epidemiology reveals two lineages of Vibrio cholerae that can cause global cholera epidemics despite absence of cholera toxin gene.</title>
        <authorList>
            <person name="Wang H."/>
            <person name="Zen W."/>
            <person name="Yu H."/>
            <person name="Zhang W."/>
            <person name="Pan J."/>
            <person name="Yang C."/>
            <person name="Cui Y."/>
        </authorList>
    </citation>
    <scope>NUCLEOTIDE SEQUENCE [LARGE SCALE GENOMIC DNA]</scope>
    <source>
        <strain evidence="12 14">00-1_S85</strain>
    </source>
</reference>
<dbReference type="InterPro" id="IPR015262">
    <property type="entry name" value="tRNA_Ile_lys_synt_subst-bd"/>
</dbReference>
<evidence type="ECO:0000256" key="2">
    <source>
        <dbReference type="ARBA" id="ARBA00022490"/>
    </source>
</evidence>
<evidence type="ECO:0000256" key="5">
    <source>
        <dbReference type="ARBA" id="ARBA00022741"/>
    </source>
</evidence>
<evidence type="ECO:0000313" key="12">
    <source>
        <dbReference type="EMBL" id="MVD22654.1"/>
    </source>
</evidence>
<reference evidence="11" key="3">
    <citation type="submission" date="2021-05" db="EMBL/GenBank/DDBJ databases">
        <authorList>
            <person name="Stine C."/>
        </authorList>
    </citation>
    <scope>NUCLEOTIDE SEQUENCE</scope>
    <source>
        <strain evidence="11">TDS0091212</strain>
    </source>
</reference>
<dbReference type="GO" id="GO:0006400">
    <property type="term" value="P:tRNA modification"/>
    <property type="evidence" value="ECO:0007669"/>
    <property type="project" value="UniProtKB-UniRule"/>
</dbReference>
<evidence type="ECO:0000256" key="6">
    <source>
        <dbReference type="ARBA" id="ARBA00022840"/>
    </source>
</evidence>
<evidence type="ECO:0000256" key="1">
    <source>
        <dbReference type="ARBA" id="ARBA00004496"/>
    </source>
</evidence>
<comment type="catalytic activity">
    <reaction evidence="7 8">
        <text>cytidine(34) in tRNA(Ile2) + L-lysine + ATP = lysidine(34) in tRNA(Ile2) + AMP + diphosphate + H(+)</text>
        <dbReference type="Rhea" id="RHEA:43744"/>
        <dbReference type="Rhea" id="RHEA-COMP:10625"/>
        <dbReference type="Rhea" id="RHEA-COMP:10670"/>
        <dbReference type="ChEBI" id="CHEBI:15378"/>
        <dbReference type="ChEBI" id="CHEBI:30616"/>
        <dbReference type="ChEBI" id="CHEBI:32551"/>
        <dbReference type="ChEBI" id="CHEBI:33019"/>
        <dbReference type="ChEBI" id="CHEBI:82748"/>
        <dbReference type="ChEBI" id="CHEBI:83665"/>
        <dbReference type="ChEBI" id="CHEBI:456215"/>
        <dbReference type="EC" id="6.3.4.19"/>
    </reaction>
</comment>
<dbReference type="OMA" id="QTETFFL"/>
<name>A0A0H6A390_VIBCL</name>
<dbReference type="InterPro" id="IPR012795">
    <property type="entry name" value="tRNA_Ile_lys_synt_N"/>
</dbReference>
<protein>
    <recommendedName>
        <fullName evidence="8">tRNA(Ile)-lysidine synthase</fullName>
        <ecNumber evidence="8">6.3.4.19</ecNumber>
    </recommendedName>
    <alternativeName>
        <fullName evidence="8">tRNA(Ile)-2-lysyl-cytidine synthase</fullName>
    </alternativeName>
    <alternativeName>
        <fullName evidence="8">tRNA(Ile)-lysidine synthetase</fullName>
    </alternativeName>
</protein>
<dbReference type="NCBIfam" id="TIGR02432">
    <property type="entry name" value="lysidine_TilS_N"/>
    <property type="match status" value="1"/>
</dbReference>
<dbReference type="Pfam" id="PF01171">
    <property type="entry name" value="ATP_bind_3"/>
    <property type="match status" value="1"/>
</dbReference>
<dbReference type="Proteomes" id="UP000471242">
    <property type="component" value="Unassembled WGS sequence"/>
</dbReference>
<dbReference type="InterPro" id="IPR012094">
    <property type="entry name" value="tRNA_Ile_lys_synt"/>
</dbReference>
<comment type="subcellular location">
    <subcellularLocation>
        <location evidence="1 8">Cytoplasm</location>
    </subcellularLocation>
</comment>
<dbReference type="EMBL" id="CWQY01000032">
    <property type="protein sequence ID" value="CSD15684.1"/>
    <property type="molecule type" value="Genomic_DNA"/>
</dbReference>
<dbReference type="EMBL" id="JAHBND010001006">
    <property type="protein sequence ID" value="MBS7675698.1"/>
    <property type="molecule type" value="Genomic_DNA"/>
</dbReference>
<evidence type="ECO:0000256" key="3">
    <source>
        <dbReference type="ARBA" id="ARBA00022598"/>
    </source>
</evidence>
<organism evidence="10 13">
    <name type="scientific">Vibrio cholerae</name>
    <dbReference type="NCBI Taxonomy" id="666"/>
    <lineage>
        <taxon>Bacteria</taxon>
        <taxon>Pseudomonadati</taxon>
        <taxon>Pseudomonadota</taxon>
        <taxon>Gammaproteobacteria</taxon>
        <taxon>Vibrionales</taxon>
        <taxon>Vibrionaceae</taxon>
        <taxon>Vibrio</taxon>
    </lineage>
</organism>
<gene>
    <name evidence="8 10" type="primary">tilS</name>
    <name evidence="12" type="ORF">D6U24_04715</name>
    <name evidence="10" type="ORF">ERS013200_03353</name>
    <name evidence="11" type="ORF">KIN13_20045</name>
</gene>
<evidence type="ECO:0000256" key="8">
    <source>
        <dbReference type="HAMAP-Rule" id="MF_01161"/>
    </source>
</evidence>
<dbReference type="HAMAP" id="MF_01161">
    <property type="entry name" value="tRNA_Ile_lys_synt"/>
    <property type="match status" value="1"/>
</dbReference>
<dbReference type="Proteomes" id="UP001196338">
    <property type="component" value="Unassembled WGS sequence"/>
</dbReference>
<comment type="domain">
    <text evidence="8">The N-terminal region contains the highly conserved SGGXDS motif, predicted to be a P-loop motif involved in ATP binding.</text>
</comment>
<dbReference type="SMART" id="SM00977">
    <property type="entry name" value="TilS_C"/>
    <property type="match status" value="1"/>
</dbReference>
<dbReference type="GO" id="GO:0032267">
    <property type="term" value="F:tRNA(Ile)-lysidine synthase activity"/>
    <property type="evidence" value="ECO:0007669"/>
    <property type="project" value="UniProtKB-EC"/>
</dbReference>